<feature type="signal peptide" evidence="3">
    <location>
        <begin position="1"/>
        <end position="30"/>
    </location>
</feature>
<feature type="region of interest" description="Disordered" evidence="1">
    <location>
        <begin position="859"/>
        <end position="989"/>
    </location>
</feature>
<feature type="transmembrane region" description="Helical" evidence="2">
    <location>
        <begin position="161"/>
        <end position="181"/>
    </location>
</feature>
<feature type="compositionally biased region" description="Low complexity" evidence="1">
    <location>
        <begin position="895"/>
        <end position="914"/>
    </location>
</feature>
<dbReference type="EMBL" id="BAABBV010000001">
    <property type="protein sequence ID" value="GAA4153862.1"/>
    <property type="molecule type" value="Genomic_DNA"/>
</dbReference>
<protein>
    <submittedName>
        <fullName evidence="4">Uncharacterized protein</fullName>
    </submittedName>
</protein>
<organism evidence="4 5">
    <name type="scientific">Gryllotalpicola daejeonensis</name>
    <dbReference type="NCBI Taxonomy" id="993087"/>
    <lineage>
        <taxon>Bacteria</taxon>
        <taxon>Bacillati</taxon>
        <taxon>Actinomycetota</taxon>
        <taxon>Actinomycetes</taxon>
        <taxon>Micrococcales</taxon>
        <taxon>Microbacteriaceae</taxon>
        <taxon>Gryllotalpicola</taxon>
    </lineage>
</organism>
<feature type="region of interest" description="Disordered" evidence="1">
    <location>
        <begin position="711"/>
        <end position="754"/>
    </location>
</feature>
<keyword evidence="5" id="KW-1185">Reference proteome</keyword>
<feature type="chain" id="PRO_5046024169" evidence="3">
    <location>
        <begin position="31"/>
        <end position="989"/>
    </location>
</feature>
<keyword evidence="2" id="KW-1133">Transmembrane helix</keyword>
<evidence type="ECO:0000256" key="2">
    <source>
        <dbReference type="SAM" id="Phobius"/>
    </source>
</evidence>
<feature type="transmembrane region" description="Helical" evidence="2">
    <location>
        <begin position="193"/>
        <end position="212"/>
    </location>
</feature>
<feature type="compositionally biased region" description="Low complexity" evidence="1">
    <location>
        <begin position="928"/>
        <end position="954"/>
    </location>
</feature>
<keyword evidence="3" id="KW-0732">Signal</keyword>
<evidence type="ECO:0000313" key="4">
    <source>
        <dbReference type="EMBL" id="GAA4153862.1"/>
    </source>
</evidence>
<accession>A0ABP7ZCZ7</accession>
<evidence type="ECO:0000313" key="5">
    <source>
        <dbReference type="Proteomes" id="UP001415169"/>
    </source>
</evidence>
<name>A0ABP7ZCZ7_9MICO</name>
<reference evidence="4" key="2">
    <citation type="submission" date="2023-12" db="EMBL/GenBank/DDBJ databases">
        <authorList>
            <person name="Sun Q."/>
            <person name="Inoue M."/>
        </authorList>
    </citation>
    <scope>NUCLEOTIDE SEQUENCE</scope>
    <source>
        <strain evidence="4">JCM 17590</strain>
    </source>
</reference>
<gene>
    <name evidence="4" type="ORF">GCM10022286_00760</name>
</gene>
<feature type="compositionally biased region" description="Pro residues" evidence="1">
    <location>
        <begin position="728"/>
        <end position="742"/>
    </location>
</feature>
<dbReference type="Proteomes" id="UP001415169">
    <property type="component" value="Unassembled WGS sequence"/>
</dbReference>
<keyword evidence="2" id="KW-0812">Transmembrane</keyword>
<keyword evidence="2" id="KW-0472">Membrane</keyword>
<dbReference type="RefSeq" id="WP_344789758.1">
    <property type="nucleotide sequence ID" value="NZ_BAABBV010000001.1"/>
</dbReference>
<feature type="compositionally biased region" description="Low complexity" evidence="1">
    <location>
        <begin position="870"/>
        <end position="880"/>
    </location>
</feature>
<evidence type="ECO:0000256" key="3">
    <source>
        <dbReference type="SAM" id="SignalP"/>
    </source>
</evidence>
<feature type="transmembrane region" description="Helical" evidence="2">
    <location>
        <begin position="519"/>
        <end position="545"/>
    </location>
</feature>
<feature type="transmembrane region" description="Helical" evidence="2">
    <location>
        <begin position="606"/>
        <end position="623"/>
    </location>
</feature>
<proteinExistence type="predicted"/>
<feature type="transmembrane region" description="Helical" evidence="2">
    <location>
        <begin position="566"/>
        <end position="586"/>
    </location>
</feature>
<comment type="caution">
    <text evidence="4">The sequence shown here is derived from an EMBL/GenBank/DDBJ whole genome shotgun (WGS) entry which is preliminary data.</text>
</comment>
<sequence>MKLAHRLTAFAVALTIAVGGAILGAGAADAATVGGHEVAASVVVAAPVAKATGDVDTDTCAKGDSSCTIWDQLSVDLPLNRWSGATDQLHSRLSGNILTNSVAQLGQVVRSAAMAIGNWAYKIAGDLVQMATVFNPLDVLGFQIDARIISPIGQLITTSTATTASVISVLVMLVVATSLWETRKTQKFPWKRFFGLATLLAVIFTMVTASASEAAEDAGKASEGVYSADKKPVFLSPWWVIQKTEQTVAIAGSLPSVAAQSTTVASTIKEVAAPGSACSTEMTQLAANYDNGYASVAGTDAINAGAIPQAVSELWVVGGLQAYENAQFGDAREGTKADGTPYSSEVFCQLLDRQSGIAPVDTAMAWAGYDISKVGIGPKYKVNIDSAAWNFDASDPDAVDQAAVAWAACIVDPKTDSVTGIRPAWKVVADLNDCKSWWSKDGLAANDSDSSDTLKPFDIPGNKVDKNFPAPTTSSPTKAEVAAATDFVNALHGNAGSASGAGFASAGYAIGGLATLAGLGAISLATCLMKLMSVLSMIALFFILVKSILARDSGAQQISTFAKKAVGGMIMAWATTFVLSLIVVFAQMMSGFGRSLFTSGSPMLELWNGFSPLLGLVCLSFLLKSMGMPGIFKVSEAMAWGGAASTVGGSLLAAGAGHARGHEANAAAAGRRVAKAGAKAAGQGAAKGAQAAGSTIAAGAGAAWNAFRNRRRGEMPPAPKPKPKDVPVPKPGPAPTPQPKPAPTEAGTRGKDGVFAFGPALKPGERHYGTGAWIMGPGTSGATAIVQESPARRLAANPRHTALGLPLAKGAAKPGWRQPVSLPARSAREPLAEAKPLGNIRTTGQVLAAAGLAGKTLGAASTAPRPKLTAAAAQRLAQHAMRPTPRTAPKVAPSAQPKTPTQATGTQGATQSSARQPTQAPTQRTVTPAQQAMPQQRQVQRAPGRAVQAPAAKPQPKPNQGTAVAGRVNPTAQRPAQAARPADPNGGQR</sequence>
<reference evidence="4" key="1">
    <citation type="journal article" date="2014" name="Int. J. Syst. Evol. Microbiol.">
        <title>Complete genome of a new Firmicutes species belonging to the dominant human colonic microbiota ('Ruminococcus bicirculans') reveals two chromosomes and a selective capacity to utilize plant glucans.</title>
        <authorList>
            <consortium name="NISC Comparative Sequencing Program"/>
            <person name="Wegmann U."/>
            <person name="Louis P."/>
            <person name="Goesmann A."/>
            <person name="Henrissat B."/>
            <person name="Duncan S.H."/>
            <person name="Flint H.J."/>
        </authorList>
    </citation>
    <scope>NUCLEOTIDE SEQUENCE</scope>
    <source>
        <strain evidence="4">JCM 17590</strain>
    </source>
</reference>
<evidence type="ECO:0000256" key="1">
    <source>
        <dbReference type="SAM" id="MobiDB-lite"/>
    </source>
</evidence>
<feature type="compositionally biased region" description="Low complexity" evidence="1">
    <location>
        <begin position="972"/>
        <end position="982"/>
    </location>
</feature>
<feature type="compositionally biased region" description="Polar residues" evidence="1">
    <location>
        <begin position="915"/>
        <end position="927"/>
    </location>
</feature>